<name>A0AAE9JMA5_CAEBR</name>
<feature type="region of interest" description="Disordered" evidence="6">
    <location>
        <begin position="312"/>
        <end position="336"/>
    </location>
</feature>
<feature type="DNA-binding region" description="DM" evidence="5">
    <location>
        <begin position="120"/>
        <end position="167"/>
    </location>
</feature>
<feature type="domain" description="DM" evidence="7">
    <location>
        <begin position="120"/>
        <end position="167"/>
    </location>
</feature>
<evidence type="ECO:0000259" key="7">
    <source>
        <dbReference type="PROSITE" id="PS50809"/>
    </source>
</evidence>
<evidence type="ECO:0000256" key="1">
    <source>
        <dbReference type="ARBA" id="ARBA00022723"/>
    </source>
</evidence>
<evidence type="ECO:0000256" key="5">
    <source>
        <dbReference type="PROSITE-ProRule" id="PRU00070"/>
    </source>
</evidence>
<accession>A0AAE9JMA5</accession>
<feature type="region of interest" description="Disordered" evidence="6">
    <location>
        <begin position="216"/>
        <end position="259"/>
    </location>
</feature>
<keyword evidence="9" id="KW-1185">Reference proteome</keyword>
<dbReference type="EMBL" id="CP092624">
    <property type="protein sequence ID" value="UMM35718.1"/>
    <property type="molecule type" value="Genomic_DNA"/>
</dbReference>
<keyword evidence="1 5" id="KW-0479">Metal-binding</keyword>
<organism evidence="8 9">
    <name type="scientific">Caenorhabditis briggsae</name>
    <dbReference type="NCBI Taxonomy" id="6238"/>
    <lineage>
        <taxon>Eukaryota</taxon>
        <taxon>Metazoa</taxon>
        <taxon>Ecdysozoa</taxon>
        <taxon>Nematoda</taxon>
        <taxon>Chromadorea</taxon>
        <taxon>Rhabditida</taxon>
        <taxon>Rhabditina</taxon>
        <taxon>Rhabditomorpha</taxon>
        <taxon>Rhabditoidea</taxon>
        <taxon>Rhabditidae</taxon>
        <taxon>Peloderinae</taxon>
        <taxon>Caenorhabditis</taxon>
    </lineage>
</organism>
<proteinExistence type="predicted"/>
<evidence type="ECO:0000256" key="3">
    <source>
        <dbReference type="ARBA" id="ARBA00023125"/>
    </source>
</evidence>
<gene>
    <name evidence="8" type="ORF">L5515_008212</name>
</gene>
<dbReference type="GO" id="GO:0006355">
    <property type="term" value="P:regulation of DNA-templated transcription"/>
    <property type="evidence" value="ECO:0007669"/>
    <property type="project" value="InterPro"/>
</dbReference>
<dbReference type="PANTHER" id="PTHR12322">
    <property type="entry name" value="DOUBLESEX AND MAB-3 RELATED TRANSCRIPTION FACTOR DMRT"/>
    <property type="match status" value="1"/>
</dbReference>
<reference evidence="8 9" key="1">
    <citation type="submission" date="2022-04" db="EMBL/GenBank/DDBJ databases">
        <title>Chromosome-level reference genomes for two strains of Caenorhabditis briggsae: an improved platform for comparative genomics.</title>
        <authorList>
            <person name="Stevens L."/>
            <person name="Andersen E."/>
        </authorList>
    </citation>
    <scope>NUCLEOTIDE SEQUENCE [LARGE SCALE GENOMIC DNA]</scope>
    <source>
        <strain evidence="8">VX34</strain>
        <tissue evidence="8">Whole-organism</tissue>
    </source>
</reference>
<sequence>MVADVMRQSQLSTSFPMFPSIAIVPRYPPKVKEYQKKIYYCQRCLNHNNPRPRKNHKCECPYADCTCEKCQLVEKRRILNIRLQNYNTPNENPIESDFDSSLSIDDDDDKKLKGERVPNCQKCGQHGRKSRLKGHKRSCPFRECPCAKCAVVTERQKLMADQIKIRRRQRKDTLMNLTREHITSTINAAAAFSNSQISLQSLNSLLYGSIKASPQPLLSSPTSSDGSSYSPSLQFPSPPIPMMIPTSADHSPNSQTPTSIATSIASSTPIMAPLPMTAAGFPFIGLPQQQPDTTLLIQALLDHYRLLEEAGSMSISSSPSKDDDSGDEDSDGLNSNAIIDVCTV</sequence>
<dbReference type="SUPFAM" id="SSF82927">
    <property type="entry name" value="Cysteine-rich DNA binding domain, (DM domain)"/>
    <property type="match status" value="2"/>
</dbReference>
<dbReference type="GO" id="GO:0006970">
    <property type="term" value="P:response to osmotic stress"/>
    <property type="evidence" value="ECO:0007669"/>
    <property type="project" value="EnsemblMetazoa"/>
</dbReference>
<evidence type="ECO:0000256" key="6">
    <source>
        <dbReference type="SAM" id="MobiDB-lite"/>
    </source>
</evidence>
<evidence type="ECO:0000313" key="8">
    <source>
        <dbReference type="EMBL" id="UMM35718.1"/>
    </source>
</evidence>
<evidence type="ECO:0000313" key="9">
    <source>
        <dbReference type="Proteomes" id="UP000829354"/>
    </source>
</evidence>
<dbReference type="Pfam" id="PF00751">
    <property type="entry name" value="DM"/>
    <property type="match status" value="2"/>
</dbReference>
<feature type="domain" description="DM" evidence="7">
    <location>
        <begin position="41"/>
        <end position="87"/>
    </location>
</feature>
<keyword evidence="4 5" id="KW-0539">Nucleus</keyword>
<dbReference type="FunFam" id="4.10.1040.10:FF:000001">
    <property type="entry name" value="doublesex- and mab-3-related transcription factor 1"/>
    <property type="match status" value="1"/>
</dbReference>
<dbReference type="InterPro" id="IPR001275">
    <property type="entry name" value="DM_DNA-bd"/>
</dbReference>
<dbReference type="PROSITE" id="PS40000">
    <property type="entry name" value="DM_1"/>
    <property type="match status" value="2"/>
</dbReference>
<dbReference type="InterPro" id="IPR036407">
    <property type="entry name" value="DM_DNA-bd_sf"/>
</dbReference>
<dbReference type="InterPro" id="IPR026607">
    <property type="entry name" value="DMRT"/>
</dbReference>
<dbReference type="PANTHER" id="PTHR12322:SF110">
    <property type="entry name" value="DOUBLESEX- AND MAB-3-RELATED TRANSCRIPTION FACTOR DMD-10"/>
    <property type="match status" value="1"/>
</dbReference>
<dbReference type="AlphaFoldDB" id="A0AAE9JMA5"/>
<evidence type="ECO:0000256" key="2">
    <source>
        <dbReference type="ARBA" id="ARBA00022833"/>
    </source>
</evidence>
<keyword evidence="3 5" id="KW-0238">DNA-binding</keyword>
<dbReference type="GO" id="GO:1905807">
    <property type="term" value="P:negative regulation of synapse pruning"/>
    <property type="evidence" value="ECO:0007669"/>
    <property type="project" value="EnsemblMetazoa"/>
</dbReference>
<dbReference type="SMART" id="SM00301">
    <property type="entry name" value="DM"/>
    <property type="match status" value="2"/>
</dbReference>
<dbReference type="GO" id="GO:0005634">
    <property type="term" value="C:nucleus"/>
    <property type="evidence" value="ECO:0007669"/>
    <property type="project" value="UniProtKB-SubCell"/>
</dbReference>
<dbReference type="GO" id="GO:0043565">
    <property type="term" value="F:sequence-specific DNA binding"/>
    <property type="evidence" value="ECO:0007669"/>
    <property type="project" value="InterPro"/>
</dbReference>
<protein>
    <recommendedName>
        <fullName evidence="7">DM domain-containing protein</fullName>
    </recommendedName>
</protein>
<evidence type="ECO:0000256" key="4">
    <source>
        <dbReference type="ARBA" id="ARBA00023242"/>
    </source>
</evidence>
<dbReference type="Proteomes" id="UP000829354">
    <property type="component" value="Chromosome V"/>
</dbReference>
<dbReference type="GO" id="GO:0046872">
    <property type="term" value="F:metal ion binding"/>
    <property type="evidence" value="ECO:0007669"/>
    <property type="project" value="UniProtKB-KW"/>
</dbReference>
<dbReference type="Gene3D" id="4.10.1040.10">
    <property type="entry name" value="DM DNA-binding domain"/>
    <property type="match status" value="2"/>
</dbReference>
<keyword evidence="2 5" id="KW-0862">Zinc</keyword>
<comment type="subcellular location">
    <subcellularLocation>
        <location evidence="5">Nucleus</location>
    </subcellularLocation>
</comment>
<dbReference type="GO" id="GO:0007638">
    <property type="term" value="P:mechanosensory behavior"/>
    <property type="evidence" value="ECO:0007669"/>
    <property type="project" value="EnsemblMetazoa"/>
</dbReference>
<dbReference type="GO" id="GO:0090598">
    <property type="term" value="P:male anatomical structure morphogenesis"/>
    <property type="evidence" value="ECO:0007669"/>
    <property type="project" value="EnsemblMetazoa"/>
</dbReference>
<feature type="DNA-binding region" description="DM" evidence="5">
    <location>
        <begin position="41"/>
        <end position="87"/>
    </location>
</feature>
<feature type="compositionally biased region" description="Low complexity" evidence="6">
    <location>
        <begin position="216"/>
        <end position="233"/>
    </location>
</feature>
<dbReference type="PROSITE" id="PS50809">
    <property type="entry name" value="DM_2"/>
    <property type="match status" value="2"/>
</dbReference>